<dbReference type="PRINTS" id="PR01270">
    <property type="entry name" value="HDASUPER"/>
</dbReference>
<evidence type="ECO:0000256" key="3">
    <source>
        <dbReference type="ARBA" id="ARBA00022723"/>
    </source>
</evidence>
<protein>
    <recommendedName>
        <fullName evidence="6">Histone deacetylase domain-containing protein</fullName>
    </recommendedName>
</protein>
<dbReference type="InterPro" id="IPR037138">
    <property type="entry name" value="His_deacetylse_dom_sf"/>
</dbReference>
<gene>
    <name evidence="7" type="ORF">HK103_003714</name>
</gene>
<dbReference type="Proteomes" id="UP001210925">
    <property type="component" value="Unassembled WGS sequence"/>
</dbReference>
<proteinExistence type="inferred from homology"/>
<evidence type="ECO:0000256" key="2">
    <source>
        <dbReference type="ARBA" id="ARBA00005947"/>
    </source>
</evidence>
<dbReference type="PANTHER" id="PTHR10625">
    <property type="entry name" value="HISTONE DEACETYLASE HDAC1-RELATED"/>
    <property type="match status" value="1"/>
</dbReference>
<dbReference type="EMBL" id="JADGKB010000029">
    <property type="protein sequence ID" value="KAJ3258233.1"/>
    <property type="molecule type" value="Genomic_DNA"/>
</dbReference>
<name>A0AAD5Y666_9FUNG</name>
<evidence type="ECO:0000259" key="6">
    <source>
        <dbReference type="Pfam" id="PF00850"/>
    </source>
</evidence>
<comment type="similarity">
    <text evidence="2">Belongs to the histone deacetylase family.</text>
</comment>
<evidence type="ECO:0000256" key="5">
    <source>
        <dbReference type="ARBA" id="ARBA00022833"/>
    </source>
</evidence>
<dbReference type="InterPro" id="IPR000286">
    <property type="entry name" value="HDACs"/>
</dbReference>
<keyword evidence="4" id="KW-0378">Hydrolase</keyword>
<dbReference type="AlphaFoldDB" id="A0AAD5Y666"/>
<comment type="caution">
    <text evidence="7">The sequence shown here is derived from an EMBL/GenBank/DDBJ whole genome shotgun (WGS) entry which is preliminary data.</text>
</comment>
<dbReference type="GO" id="GO:0004407">
    <property type="term" value="F:histone deacetylase activity"/>
    <property type="evidence" value="ECO:0007669"/>
    <property type="project" value="TreeGrafter"/>
</dbReference>
<sequence length="338" mass="37240">MLVIYSEKHKEHNPKFYFALGRMENFPEMPSRAESVINAVRKREVGKVLQPNDYGLDPIKRIHSEQYVEYLQHAYENWIKIGGNPEACIPDTFAINLDPQVKQLVTESKNKYAQAGSFAFDTAAVITKGTFSAAYEAVQIALTAAENVFGGMNAAFALCRPPGHHSETSLAGGFCYFNSAAVAAQYLIDKTGEKVTILDVDYHHGNGTQSIFYEKRNPLFVSLHGKGDYPYFWGSEQEEGKGEGLGFNVNVPLPVGTNNEDYLDNLKKVIDSKIVPYQSRYLVVSLGLDTFGGDPVGGFSLTSDAFYEIGRLIATVKVPTVFVMEGGYAVSELGDNGR</sequence>
<feature type="domain" description="Histone deacetylase" evidence="6">
    <location>
        <begin position="27"/>
        <end position="333"/>
    </location>
</feature>
<dbReference type="Pfam" id="PF00850">
    <property type="entry name" value="Hist_deacetyl"/>
    <property type="match status" value="1"/>
</dbReference>
<dbReference type="PANTHER" id="PTHR10625:SF17">
    <property type="entry name" value="HISTONE DEACETYLASE 8"/>
    <property type="match status" value="1"/>
</dbReference>
<dbReference type="InterPro" id="IPR023696">
    <property type="entry name" value="Ureohydrolase_dom_sf"/>
</dbReference>
<evidence type="ECO:0000256" key="4">
    <source>
        <dbReference type="ARBA" id="ARBA00022801"/>
    </source>
</evidence>
<keyword evidence="8" id="KW-1185">Reference proteome</keyword>
<evidence type="ECO:0000313" key="7">
    <source>
        <dbReference type="EMBL" id="KAJ3258233.1"/>
    </source>
</evidence>
<comment type="cofactor">
    <cofactor evidence="1">
        <name>Zn(2+)</name>
        <dbReference type="ChEBI" id="CHEBI:29105"/>
    </cofactor>
</comment>
<dbReference type="GO" id="GO:0040029">
    <property type="term" value="P:epigenetic regulation of gene expression"/>
    <property type="evidence" value="ECO:0007669"/>
    <property type="project" value="TreeGrafter"/>
</dbReference>
<dbReference type="InterPro" id="IPR023801">
    <property type="entry name" value="His_deacetylse_dom"/>
</dbReference>
<organism evidence="7 8">
    <name type="scientific">Boothiomyces macroporosus</name>
    <dbReference type="NCBI Taxonomy" id="261099"/>
    <lineage>
        <taxon>Eukaryota</taxon>
        <taxon>Fungi</taxon>
        <taxon>Fungi incertae sedis</taxon>
        <taxon>Chytridiomycota</taxon>
        <taxon>Chytridiomycota incertae sedis</taxon>
        <taxon>Chytridiomycetes</taxon>
        <taxon>Rhizophydiales</taxon>
        <taxon>Terramycetaceae</taxon>
        <taxon>Boothiomyces</taxon>
    </lineage>
</organism>
<evidence type="ECO:0000256" key="1">
    <source>
        <dbReference type="ARBA" id="ARBA00001947"/>
    </source>
</evidence>
<dbReference type="GO" id="GO:0046872">
    <property type="term" value="F:metal ion binding"/>
    <property type="evidence" value="ECO:0007669"/>
    <property type="project" value="UniProtKB-KW"/>
</dbReference>
<dbReference type="Gene3D" id="3.40.800.20">
    <property type="entry name" value="Histone deacetylase domain"/>
    <property type="match status" value="1"/>
</dbReference>
<accession>A0AAD5Y666</accession>
<keyword evidence="5" id="KW-0862">Zinc</keyword>
<evidence type="ECO:0000313" key="8">
    <source>
        <dbReference type="Proteomes" id="UP001210925"/>
    </source>
</evidence>
<dbReference type="SUPFAM" id="SSF52768">
    <property type="entry name" value="Arginase/deacetylase"/>
    <property type="match status" value="1"/>
</dbReference>
<reference evidence="7" key="1">
    <citation type="submission" date="2020-05" db="EMBL/GenBank/DDBJ databases">
        <title>Phylogenomic resolution of chytrid fungi.</title>
        <authorList>
            <person name="Stajich J.E."/>
            <person name="Amses K."/>
            <person name="Simmons R."/>
            <person name="Seto K."/>
            <person name="Myers J."/>
            <person name="Bonds A."/>
            <person name="Quandt C.A."/>
            <person name="Barry K."/>
            <person name="Liu P."/>
            <person name="Grigoriev I."/>
            <person name="Longcore J.E."/>
            <person name="James T.Y."/>
        </authorList>
    </citation>
    <scope>NUCLEOTIDE SEQUENCE</scope>
    <source>
        <strain evidence="7">PLAUS21</strain>
    </source>
</reference>
<dbReference type="CDD" id="cd10001">
    <property type="entry name" value="HDAC_classII_APAH"/>
    <property type="match status" value="1"/>
</dbReference>
<keyword evidence="3" id="KW-0479">Metal-binding</keyword>
<dbReference type="GO" id="GO:0016787">
    <property type="term" value="F:hydrolase activity"/>
    <property type="evidence" value="ECO:0007669"/>
    <property type="project" value="UniProtKB-KW"/>
</dbReference>